<dbReference type="Gene3D" id="2.30.42.10">
    <property type="match status" value="2"/>
</dbReference>
<proteinExistence type="inferred from homology"/>
<keyword evidence="3" id="KW-0378">Hydrolase</keyword>
<dbReference type="InterPro" id="IPR009003">
    <property type="entry name" value="Peptidase_S1_PA"/>
</dbReference>
<evidence type="ECO:0000313" key="7">
    <source>
        <dbReference type="EMBL" id="REC54972.1"/>
    </source>
</evidence>
<name>A0A3D9BNF7_9RHOB</name>
<evidence type="ECO:0000256" key="5">
    <source>
        <dbReference type="SAM" id="SignalP"/>
    </source>
</evidence>
<evidence type="ECO:0000313" key="8">
    <source>
        <dbReference type="Proteomes" id="UP000257131"/>
    </source>
</evidence>
<dbReference type="AlphaFoldDB" id="A0A3D9BNF7"/>
<feature type="chain" id="PRO_5017631291" evidence="5">
    <location>
        <begin position="18"/>
        <end position="456"/>
    </location>
</feature>
<dbReference type="Pfam" id="PF13365">
    <property type="entry name" value="Trypsin_2"/>
    <property type="match status" value="1"/>
</dbReference>
<protein>
    <submittedName>
        <fullName evidence="7">PDZ domain-containing protein</fullName>
    </submittedName>
</protein>
<dbReference type="GO" id="GO:0006515">
    <property type="term" value="P:protein quality control for misfolded or incompletely synthesized proteins"/>
    <property type="evidence" value="ECO:0007669"/>
    <property type="project" value="TreeGrafter"/>
</dbReference>
<keyword evidence="5" id="KW-0732">Signal</keyword>
<dbReference type="GO" id="GO:0004252">
    <property type="term" value="F:serine-type endopeptidase activity"/>
    <property type="evidence" value="ECO:0007669"/>
    <property type="project" value="InterPro"/>
</dbReference>
<organism evidence="7 8">
    <name type="scientific">Rhodosalinus sediminis</name>
    <dbReference type="NCBI Taxonomy" id="1940533"/>
    <lineage>
        <taxon>Bacteria</taxon>
        <taxon>Pseudomonadati</taxon>
        <taxon>Pseudomonadota</taxon>
        <taxon>Alphaproteobacteria</taxon>
        <taxon>Rhodobacterales</taxon>
        <taxon>Paracoccaceae</taxon>
        <taxon>Rhodosalinus</taxon>
    </lineage>
</organism>
<dbReference type="InterPro" id="IPR036034">
    <property type="entry name" value="PDZ_sf"/>
</dbReference>
<keyword evidence="8" id="KW-1185">Reference proteome</keyword>
<dbReference type="Pfam" id="PF17820">
    <property type="entry name" value="PDZ_6"/>
    <property type="match status" value="1"/>
</dbReference>
<sequence length="456" mass="47577">MRAIVAILALAAAPLAAEPQAPRTQAEIDLSFAPVVRAAAPAVVNIYARRVVQERRSLFDDPVFEEFFRDFAPERPRVQNSLGSGVILSPDGFVVSNYHVVGRATDIRVVLNDRREFSAEVVLADAAADLAILRLEGAADLPHLPLRDSDTLEVGELVLAIGNPFGVGQTVSSGIVSAVARSGPATGDRRGYFVQTDAPINPGNSGGALVDTAGRLVGVNTSILSRSGGSIGIGFAIPADLVARFVAEARAGAETFRRPWAGMRGQPVDADMAGALGLDRPRGMVVAELHPASPFAAEGVRRGDVILALDGAEVNGPAGMAYRLAVAGPGAEVTAELWREGRARSVTVRLAPPPETPPRAPLTLGRDTALPGLALARVNPAVIAEMGLPLGAPGVVVTDPGRYGTRAGLEAGDVIRAVSGREVATPPEVRRALATGGWHEIVVERGARRVAIRFRA</sequence>
<dbReference type="SUPFAM" id="SSF50494">
    <property type="entry name" value="Trypsin-like serine proteases"/>
    <property type="match status" value="1"/>
</dbReference>
<accession>A0A3D9BNF7</accession>
<dbReference type="Pfam" id="PF13180">
    <property type="entry name" value="PDZ_2"/>
    <property type="match status" value="1"/>
</dbReference>
<comment type="caution">
    <text evidence="7">The sequence shown here is derived from an EMBL/GenBank/DDBJ whole genome shotgun (WGS) entry which is preliminary data.</text>
</comment>
<keyword evidence="4" id="KW-0720">Serine protease</keyword>
<dbReference type="GO" id="GO:0042597">
    <property type="term" value="C:periplasmic space"/>
    <property type="evidence" value="ECO:0007669"/>
    <property type="project" value="TreeGrafter"/>
</dbReference>
<evidence type="ECO:0000256" key="2">
    <source>
        <dbReference type="ARBA" id="ARBA00022670"/>
    </source>
</evidence>
<gene>
    <name evidence="7" type="ORF">DRV84_12985</name>
</gene>
<keyword evidence="2" id="KW-0645">Protease</keyword>
<dbReference type="PANTHER" id="PTHR22939:SF129">
    <property type="entry name" value="SERINE PROTEASE HTRA2, MITOCHONDRIAL"/>
    <property type="match status" value="1"/>
</dbReference>
<dbReference type="EMBL" id="QOHR01000023">
    <property type="protein sequence ID" value="REC54972.1"/>
    <property type="molecule type" value="Genomic_DNA"/>
</dbReference>
<evidence type="ECO:0000256" key="4">
    <source>
        <dbReference type="ARBA" id="ARBA00022825"/>
    </source>
</evidence>
<dbReference type="OrthoDB" id="9758917at2"/>
<evidence type="ECO:0000259" key="6">
    <source>
        <dbReference type="PROSITE" id="PS50106"/>
    </source>
</evidence>
<comment type="similarity">
    <text evidence="1">Belongs to the peptidase S1C family.</text>
</comment>
<feature type="signal peptide" evidence="5">
    <location>
        <begin position="1"/>
        <end position="17"/>
    </location>
</feature>
<dbReference type="InterPro" id="IPR001478">
    <property type="entry name" value="PDZ"/>
</dbReference>
<dbReference type="PROSITE" id="PS50106">
    <property type="entry name" value="PDZ"/>
    <property type="match status" value="1"/>
</dbReference>
<dbReference type="PANTHER" id="PTHR22939">
    <property type="entry name" value="SERINE PROTEASE FAMILY S1C HTRA-RELATED"/>
    <property type="match status" value="1"/>
</dbReference>
<evidence type="ECO:0000256" key="3">
    <source>
        <dbReference type="ARBA" id="ARBA00022801"/>
    </source>
</evidence>
<dbReference type="SUPFAM" id="SSF50156">
    <property type="entry name" value="PDZ domain-like"/>
    <property type="match status" value="2"/>
</dbReference>
<dbReference type="SMART" id="SM00228">
    <property type="entry name" value="PDZ"/>
    <property type="match status" value="2"/>
</dbReference>
<dbReference type="Gene3D" id="2.40.10.120">
    <property type="match status" value="1"/>
</dbReference>
<dbReference type="InterPro" id="IPR041489">
    <property type="entry name" value="PDZ_6"/>
</dbReference>
<reference evidence="7 8" key="1">
    <citation type="journal article" date="2017" name="Int. J. Syst. Evol. Microbiol.">
        <title>Rhodosalinus sediminis gen. nov., sp. nov., isolated from marine saltern.</title>
        <authorList>
            <person name="Guo L.Y."/>
            <person name="Ling S.K."/>
            <person name="Li C.M."/>
            <person name="Chen G.J."/>
            <person name="Du Z.J."/>
        </authorList>
    </citation>
    <scope>NUCLEOTIDE SEQUENCE [LARGE SCALE GENOMIC DNA]</scope>
    <source>
        <strain evidence="7 8">WDN1C137</strain>
    </source>
</reference>
<dbReference type="InterPro" id="IPR001940">
    <property type="entry name" value="Peptidase_S1C"/>
</dbReference>
<dbReference type="PRINTS" id="PR00834">
    <property type="entry name" value="PROTEASES2C"/>
</dbReference>
<feature type="domain" description="PDZ" evidence="6">
    <location>
        <begin position="274"/>
        <end position="316"/>
    </location>
</feature>
<dbReference type="Proteomes" id="UP000257131">
    <property type="component" value="Unassembled WGS sequence"/>
</dbReference>
<evidence type="ECO:0000256" key="1">
    <source>
        <dbReference type="ARBA" id="ARBA00010541"/>
    </source>
</evidence>